<accession>A0A3P7MQB2</accession>
<proteinExistence type="predicted"/>
<feature type="non-terminal residue" evidence="2">
    <location>
        <position position="74"/>
    </location>
</feature>
<feature type="region of interest" description="Disordered" evidence="1">
    <location>
        <begin position="1"/>
        <end position="32"/>
    </location>
</feature>
<feature type="compositionally biased region" description="Polar residues" evidence="1">
    <location>
        <begin position="20"/>
        <end position="32"/>
    </location>
</feature>
<dbReference type="Proteomes" id="UP000281553">
    <property type="component" value="Unassembled WGS sequence"/>
</dbReference>
<dbReference type="AlphaFoldDB" id="A0A3P7MQB2"/>
<organism evidence="2 3">
    <name type="scientific">Dibothriocephalus latus</name>
    <name type="common">Fish tapeworm</name>
    <name type="synonym">Diphyllobothrium latum</name>
    <dbReference type="NCBI Taxonomy" id="60516"/>
    <lineage>
        <taxon>Eukaryota</taxon>
        <taxon>Metazoa</taxon>
        <taxon>Spiralia</taxon>
        <taxon>Lophotrochozoa</taxon>
        <taxon>Platyhelminthes</taxon>
        <taxon>Cestoda</taxon>
        <taxon>Eucestoda</taxon>
        <taxon>Diphyllobothriidea</taxon>
        <taxon>Diphyllobothriidae</taxon>
        <taxon>Dibothriocephalus</taxon>
    </lineage>
</organism>
<evidence type="ECO:0000256" key="1">
    <source>
        <dbReference type="SAM" id="MobiDB-lite"/>
    </source>
</evidence>
<evidence type="ECO:0000313" key="3">
    <source>
        <dbReference type="Proteomes" id="UP000281553"/>
    </source>
</evidence>
<reference evidence="2 3" key="1">
    <citation type="submission" date="2018-11" db="EMBL/GenBank/DDBJ databases">
        <authorList>
            <consortium name="Pathogen Informatics"/>
        </authorList>
    </citation>
    <scope>NUCLEOTIDE SEQUENCE [LARGE SCALE GENOMIC DNA]</scope>
</reference>
<evidence type="ECO:0000313" key="2">
    <source>
        <dbReference type="EMBL" id="VDN28850.1"/>
    </source>
</evidence>
<name>A0A3P7MQB2_DIBLA</name>
<sequence length="74" mass="7759">MVMGDGTPLLGSSASASSAQDGTDLSSEKSPASLNQPISILWEADITFLFVNLIFLRPGLEEASAAVECQRTQS</sequence>
<protein>
    <submittedName>
        <fullName evidence="2">Uncharacterized protein</fullName>
    </submittedName>
</protein>
<dbReference type="EMBL" id="UYRU01078121">
    <property type="protein sequence ID" value="VDN28850.1"/>
    <property type="molecule type" value="Genomic_DNA"/>
</dbReference>
<keyword evidence="3" id="KW-1185">Reference proteome</keyword>
<gene>
    <name evidence="2" type="ORF">DILT_LOCUS15254</name>
</gene>
<dbReference type="OrthoDB" id="6278451at2759"/>